<keyword evidence="7" id="KW-1185">Reference proteome</keyword>
<gene>
    <name evidence="6" type="ORF">GCM10009827_045770</name>
</gene>
<evidence type="ECO:0000313" key="7">
    <source>
        <dbReference type="Proteomes" id="UP001501470"/>
    </source>
</evidence>
<dbReference type="InterPro" id="IPR050884">
    <property type="entry name" value="CNP_phosphodiesterase-III"/>
</dbReference>
<dbReference type="RefSeq" id="WP_344504072.1">
    <property type="nucleotide sequence ID" value="NZ_BAAAQD010000009.1"/>
</dbReference>
<evidence type="ECO:0000313" key="6">
    <source>
        <dbReference type="EMBL" id="GAA1524174.1"/>
    </source>
</evidence>
<evidence type="ECO:0000256" key="2">
    <source>
        <dbReference type="ARBA" id="ARBA00022801"/>
    </source>
</evidence>
<dbReference type="Pfam" id="PF00149">
    <property type="entry name" value="Metallophos"/>
    <property type="match status" value="1"/>
</dbReference>
<evidence type="ECO:0000256" key="4">
    <source>
        <dbReference type="ARBA" id="ARBA00025742"/>
    </source>
</evidence>
<comment type="similarity">
    <text evidence="4">Belongs to the cyclic nucleotide phosphodiesterase class-III family.</text>
</comment>
<sequence>MLIAHLSDLHLGAQPPDRFDRVIAYIGSLREPVDAVLVTGDVADHGLDAEYAAFGRLRTLGVPVLAVPGNHDDPAAFRTDRAETVAGVLFALCDSSVPGHAEGWLDDGTLRWLDGTLAAATGTPALVCCHHPPVPVGKPAADQVRQLGAGRLAEVLRRHPDVLAVLCGHVHSAAVGTFAGVPVLAAPGVESTMVLPWEPEDRPEPPPALAFHLVEDGRLTTHYRLCVP</sequence>
<accession>A0ABN2ASG4</accession>
<organism evidence="6 7">
    <name type="scientific">Dactylosporangium maewongense</name>
    <dbReference type="NCBI Taxonomy" id="634393"/>
    <lineage>
        <taxon>Bacteria</taxon>
        <taxon>Bacillati</taxon>
        <taxon>Actinomycetota</taxon>
        <taxon>Actinomycetes</taxon>
        <taxon>Micromonosporales</taxon>
        <taxon>Micromonosporaceae</taxon>
        <taxon>Dactylosporangium</taxon>
    </lineage>
</organism>
<dbReference type="EMBL" id="BAAAQD010000009">
    <property type="protein sequence ID" value="GAA1524174.1"/>
    <property type="molecule type" value="Genomic_DNA"/>
</dbReference>
<protein>
    <submittedName>
        <fullName evidence="6">Metallophosphoesterase</fullName>
    </submittedName>
</protein>
<evidence type="ECO:0000259" key="5">
    <source>
        <dbReference type="Pfam" id="PF00149"/>
    </source>
</evidence>
<proteinExistence type="inferred from homology"/>
<dbReference type="PANTHER" id="PTHR42988:SF2">
    <property type="entry name" value="CYCLIC NUCLEOTIDE PHOSPHODIESTERASE CBUA0032-RELATED"/>
    <property type="match status" value="1"/>
</dbReference>
<keyword evidence="3" id="KW-0408">Iron</keyword>
<evidence type="ECO:0000256" key="1">
    <source>
        <dbReference type="ARBA" id="ARBA00022723"/>
    </source>
</evidence>
<dbReference type="Proteomes" id="UP001501470">
    <property type="component" value="Unassembled WGS sequence"/>
</dbReference>
<name>A0ABN2ASG4_9ACTN</name>
<dbReference type="InterPro" id="IPR004843">
    <property type="entry name" value="Calcineurin-like_PHP"/>
</dbReference>
<keyword evidence="1" id="KW-0479">Metal-binding</keyword>
<dbReference type="InterPro" id="IPR029052">
    <property type="entry name" value="Metallo-depent_PP-like"/>
</dbReference>
<evidence type="ECO:0000256" key="3">
    <source>
        <dbReference type="ARBA" id="ARBA00023004"/>
    </source>
</evidence>
<reference evidence="6 7" key="1">
    <citation type="journal article" date="2019" name="Int. J. Syst. Evol. Microbiol.">
        <title>The Global Catalogue of Microorganisms (GCM) 10K type strain sequencing project: providing services to taxonomists for standard genome sequencing and annotation.</title>
        <authorList>
            <consortium name="The Broad Institute Genomics Platform"/>
            <consortium name="The Broad Institute Genome Sequencing Center for Infectious Disease"/>
            <person name="Wu L."/>
            <person name="Ma J."/>
        </authorList>
    </citation>
    <scope>NUCLEOTIDE SEQUENCE [LARGE SCALE GENOMIC DNA]</scope>
    <source>
        <strain evidence="6 7">JCM 15933</strain>
    </source>
</reference>
<feature type="domain" description="Calcineurin-like phosphoesterase" evidence="5">
    <location>
        <begin position="1"/>
        <end position="172"/>
    </location>
</feature>
<dbReference type="SUPFAM" id="SSF56300">
    <property type="entry name" value="Metallo-dependent phosphatases"/>
    <property type="match status" value="1"/>
</dbReference>
<dbReference type="PANTHER" id="PTHR42988">
    <property type="entry name" value="PHOSPHOHYDROLASE"/>
    <property type="match status" value="1"/>
</dbReference>
<dbReference type="Gene3D" id="3.60.21.10">
    <property type="match status" value="1"/>
</dbReference>
<comment type="caution">
    <text evidence="6">The sequence shown here is derived from an EMBL/GenBank/DDBJ whole genome shotgun (WGS) entry which is preliminary data.</text>
</comment>
<keyword evidence="2" id="KW-0378">Hydrolase</keyword>